<proteinExistence type="predicted"/>
<feature type="domain" description="Right handed beta helix" evidence="8">
    <location>
        <begin position="390"/>
        <end position="509"/>
    </location>
</feature>
<keyword evidence="7" id="KW-0998">Cell outer membrane</keyword>
<evidence type="ECO:0000256" key="5">
    <source>
        <dbReference type="ARBA" id="ARBA00022729"/>
    </source>
</evidence>
<dbReference type="Pfam" id="PF13229">
    <property type="entry name" value="Beta_helix"/>
    <property type="match status" value="1"/>
</dbReference>
<dbReference type="InterPro" id="IPR011050">
    <property type="entry name" value="Pectin_lyase_fold/virulence"/>
</dbReference>
<keyword evidence="6" id="KW-0472">Membrane</keyword>
<feature type="non-terminal residue" evidence="9">
    <location>
        <position position="688"/>
    </location>
</feature>
<protein>
    <recommendedName>
        <fullName evidence="8">Right handed beta helix domain-containing protein</fullName>
    </recommendedName>
</protein>
<dbReference type="InterPro" id="IPR003368">
    <property type="entry name" value="POMP_repeat"/>
</dbReference>
<organism evidence="9 10">
    <name type="scientific">Cymbomonas tetramitiformis</name>
    <dbReference type="NCBI Taxonomy" id="36881"/>
    <lineage>
        <taxon>Eukaryota</taxon>
        <taxon>Viridiplantae</taxon>
        <taxon>Chlorophyta</taxon>
        <taxon>Pyramimonadophyceae</taxon>
        <taxon>Pyramimonadales</taxon>
        <taxon>Pyramimonadaceae</taxon>
        <taxon>Cymbomonas</taxon>
    </lineage>
</organism>
<evidence type="ECO:0000256" key="7">
    <source>
        <dbReference type="ARBA" id="ARBA00023237"/>
    </source>
</evidence>
<reference evidence="9 10" key="1">
    <citation type="journal article" date="2015" name="Genome Biol. Evol.">
        <title>Comparative Genomics of a Bacterivorous Green Alga Reveals Evolutionary Causalities and Consequences of Phago-Mixotrophic Mode of Nutrition.</title>
        <authorList>
            <person name="Burns J.A."/>
            <person name="Paasch A."/>
            <person name="Narechania A."/>
            <person name="Kim E."/>
        </authorList>
    </citation>
    <scope>NUCLEOTIDE SEQUENCE [LARGE SCALE GENOMIC DNA]</scope>
    <source>
        <strain evidence="9 10">PLY_AMNH</strain>
    </source>
</reference>
<evidence type="ECO:0000313" key="9">
    <source>
        <dbReference type="EMBL" id="KAK3256314.1"/>
    </source>
</evidence>
<keyword evidence="4" id="KW-0964">Secreted</keyword>
<dbReference type="SUPFAM" id="SSF51126">
    <property type="entry name" value="Pectin lyase-like"/>
    <property type="match status" value="3"/>
</dbReference>
<evidence type="ECO:0000256" key="1">
    <source>
        <dbReference type="ARBA" id="ARBA00004196"/>
    </source>
</evidence>
<dbReference type="Pfam" id="PF02415">
    <property type="entry name" value="Chlam_PMP"/>
    <property type="match status" value="1"/>
</dbReference>
<keyword evidence="10" id="KW-1185">Reference proteome</keyword>
<accession>A0AAE0FAZ3</accession>
<keyword evidence="5" id="KW-0732">Signal</keyword>
<dbReference type="AlphaFoldDB" id="A0AAE0FAZ3"/>
<dbReference type="Proteomes" id="UP001190700">
    <property type="component" value="Unassembled WGS sequence"/>
</dbReference>
<dbReference type="PANTHER" id="PTHR11319:SF35">
    <property type="entry name" value="OUTER MEMBRANE PROTEIN PMPC-RELATED"/>
    <property type="match status" value="1"/>
</dbReference>
<evidence type="ECO:0000259" key="8">
    <source>
        <dbReference type="Pfam" id="PF13229"/>
    </source>
</evidence>
<comment type="subcellular location">
    <subcellularLocation>
        <location evidence="1">Cell envelope</location>
    </subcellularLocation>
    <subcellularLocation>
        <location evidence="2">Cell outer membrane</location>
    </subcellularLocation>
    <subcellularLocation>
        <location evidence="3">Secreted</location>
    </subcellularLocation>
</comment>
<name>A0AAE0FAZ3_9CHLO</name>
<evidence type="ECO:0000313" key="10">
    <source>
        <dbReference type="Proteomes" id="UP001190700"/>
    </source>
</evidence>
<dbReference type="EMBL" id="LGRX02021779">
    <property type="protein sequence ID" value="KAK3256314.1"/>
    <property type="molecule type" value="Genomic_DNA"/>
</dbReference>
<dbReference type="PANTHER" id="PTHR11319">
    <property type="entry name" value="G PROTEIN-COUPLED RECEPTOR-RELATED"/>
    <property type="match status" value="1"/>
</dbReference>
<evidence type="ECO:0000256" key="3">
    <source>
        <dbReference type="ARBA" id="ARBA00004613"/>
    </source>
</evidence>
<gene>
    <name evidence="9" type="ORF">CYMTET_34542</name>
</gene>
<sequence>MNFTGNTANGTGGAIYFMGPSPEMEEDARLRLAHSILQRNSADRHGGGAALSDDKSSGLVYAELNSNLIKDNRADAYGGGIMASLRARVDIFESVLQHNAAQSGGGLYLDIMTKAAIFGTLVEGNSASLYGGGIFVNNEAALEVAMDSKVAENSCGMMGGGILGSRETSICITNGTLVESNKAREGGGLAFLSGSESTVNTLLVKGSTFSRNMAELYAGGGMSIDFTSVELVNVSLLENSAAYIGGAVASIHSVIRASGCLVQGNYAFAGGGIAVWFEGFLEMNASRILNNTAKDGAGGLLIYNGSKTLFQLPDGGEANNFTGITWWDTLLEEDLADDWCEGYSVCIEGNQASHGAGAIFHSSVGNVLHGIAVTGNVGSDSSKTAVMHLEDGAQVEVRGSRFMENVGSAFDLMEGSALTMSDTVIANHVAHSGAALRVDKSSTAAVSNSLFRNSEALMDGGAVHAAGNLSLVGTQFVGNRARRNGGALFLELRQQTTEVSGCTFERNAATADPSELISGNGGVMFLDAPMAVGNDSAAMGRTHLNGLSFEGNLAVKGGAVGFWQPQSLEATPQPPPCVDCKTIGDSNVAAYGTAEGWATQAVHLEVDPVQDEEASSVRVQHAIAVRITDASGATVTVDNTSMVQIHFKNSEECTIQEGITVIQAVKGVAVFSGNTSTGGLILKGNPGT</sequence>
<evidence type="ECO:0000256" key="2">
    <source>
        <dbReference type="ARBA" id="ARBA00004442"/>
    </source>
</evidence>
<dbReference type="InterPro" id="IPR039448">
    <property type="entry name" value="Beta_helix"/>
</dbReference>
<comment type="caution">
    <text evidence="9">The sequence shown here is derived from an EMBL/GenBank/DDBJ whole genome shotgun (WGS) entry which is preliminary data.</text>
</comment>
<evidence type="ECO:0000256" key="6">
    <source>
        <dbReference type="ARBA" id="ARBA00023136"/>
    </source>
</evidence>
<evidence type="ECO:0000256" key="4">
    <source>
        <dbReference type="ARBA" id="ARBA00022525"/>
    </source>
</evidence>
<dbReference type="GO" id="GO:0005576">
    <property type="term" value="C:extracellular region"/>
    <property type="evidence" value="ECO:0007669"/>
    <property type="project" value="UniProtKB-SubCell"/>
</dbReference>